<organism evidence="1 2">
    <name type="scientific">Phialemonium atrogriseum</name>
    <dbReference type="NCBI Taxonomy" id="1093897"/>
    <lineage>
        <taxon>Eukaryota</taxon>
        <taxon>Fungi</taxon>
        <taxon>Dikarya</taxon>
        <taxon>Ascomycota</taxon>
        <taxon>Pezizomycotina</taxon>
        <taxon>Sordariomycetes</taxon>
        <taxon>Sordariomycetidae</taxon>
        <taxon>Cephalothecales</taxon>
        <taxon>Cephalothecaceae</taxon>
        <taxon>Phialemonium</taxon>
    </lineage>
</organism>
<reference evidence="1" key="1">
    <citation type="submission" date="2023-06" db="EMBL/GenBank/DDBJ databases">
        <title>Genome-scale phylogeny and comparative genomics of the fungal order Sordariales.</title>
        <authorList>
            <consortium name="Lawrence Berkeley National Laboratory"/>
            <person name="Hensen N."/>
            <person name="Bonometti L."/>
            <person name="Westerberg I."/>
            <person name="Brannstrom I.O."/>
            <person name="Guillou S."/>
            <person name="Cros-Aarteil S."/>
            <person name="Calhoun S."/>
            <person name="Haridas S."/>
            <person name="Kuo A."/>
            <person name="Mondo S."/>
            <person name="Pangilinan J."/>
            <person name="Riley R."/>
            <person name="Labutti K."/>
            <person name="Andreopoulos B."/>
            <person name="Lipzen A."/>
            <person name="Chen C."/>
            <person name="Yanf M."/>
            <person name="Daum C."/>
            <person name="Ng V."/>
            <person name="Clum A."/>
            <person name="Steindorff A."/>
            <person name="Ohm R."/>
            <person name="Martin F."/>
            <person name="Silar P."/>
            <person name="Natvig D."/>
            <person name="Lalanne C."/>
            <person name="Gautier V."/>
            <person name="Ament-Velasquez S.L."/>
            <person name="Kruys A."/>
            <person name="Hutchinson M.I."/>
            <person name="Powell A.J."/>
            <person name="Barry K."/>
            <person name="Miller A.N."/>
            <person name="Grigoriev I.V."/>
            <person name="Debuchy R."/>
            <person name="Gladieux P."/>
            <person name="Thoren M.H."/>
            <person name="Johannesson H."/>
        </authorList>
    </citation>
    <scope>NUCLEOTIDE SEQUENCE</scope>
    <source>
        <strain evidence="1">8032-3</strain>
    </source>
</reference>
<name>A0AAJ0BWY4_9PEZI</name>
<dbReference type="Proteomes" id="UP001244011">
    <property type="component" value="Unassembled WGS sequence"/>
</dbReference>
<comment type="caution">
    <text evidence="1">The sequence shown here is derived from an EMBL/GenBank/DDBJ whole genome shotgun (WGS) entry which is preliminary data.</text>
</comment>
<dbReference type="RefSeq" id="XP_060282208.1">
    <property type="nucleotide sequence ID" value="XM_060432778.1"/>
</dbReference>
<dbReference type="GeneID" id="85315965"/>
<dbReference type="SUPFAM" id="SSF56112">
    <property type="entry name" value="Protein kinase-like (PK-like)"/>
    <property type="match status" value="1"/>
</dbReference>
<dbReference type="Gene3D" id="3.30.200.20">
    <property type="entry name" value="Phosphorylase Kinase, domain 1"/>
    <property type="match status" value="1"/>
</dbReference>
<proteinExistence type="predicted"/>
<keyword evidence="1" id="KW-0418">Kinase</keyword>
<dbReference type="InterPro" id="IPR011009">
    <property type="entry name" value="Kinase-like_dom_sf"/>
</dbReference>
<accession>A0AAJ0BWY4</accession>
<dbReference type="AlphaFoldDB" id="A0AAJ0BWY4"/>
<evidence type="ECO:0000313" key="2">
    <source>
        <dbReference type="Proteomes" id="UP001244011"/>
    </source>
</evidence>
<keyword evidence="1" id="KW-0808">Transferase</keyword>
<dbReference type="EMBL" id="MU839013">
    <property type="protein sequence ID" value="KAK1765995.1"/>
    <property type="molecule type" value="Genomic_DNA"/>
</dbReference>
<gene>
    <name evidence="1" type="ORF">QBC33DRAFT_620897</name>
</gene>
<keyword evidence="2" id="KW-1185">Reference proteome</keyword>
<evidence type="ECO:0000313" key="1">
    <source>
        <dbReference type="EMBL" id="KAK1765995.1"/>
    </source>
</evidence>
<sequence>MGFDFTSYLSSLYPGEEYEIQVLLGGLVNHTVRARRTDTADTPAKSGSADGPKTAILKYAPPYVASIGEDAPFSQDRQLTEASALRILGDGYLTSRVKGIKIPRVLSHDPVHSILIIEDLGPLITLWDFLESATNPRTAATAALLGHRVGAFFAELHRPSTLAHIHLHSPPSDLAILDRAPITAPLVRSAAVEPIRFRLRSPGGLTDAAEADALYARVVGDFERANAPAGESCLSIGDCHPGAILVDPVLLLLSGGDDEGEVPDMGVIDWEFSTARRGRGANGDAAQFLASVHALWLSLAPGSPAWKATGAFGRAMCEGYAEGAGYAGRDVRMDPAVVGISRSALILHGRELINQAVERPWGSRGRSVAEMVREGIWYLERAGDGVDEMLEQGNWDLLMGEESGFMLRLFGLYRESRS</sequence>
<protein>
    <submittedName>
        <fullName evidence="1">Kinase-like domain-containing protein</fullName>
    </submittedName>
</protein>
<dbReference type="GO" id="GO:0016301">
    <property type="term" value="F:kinase activity"/>
    <property type="evidence" value="ECO:0007669"/>
    <property type="project" value="UniProtKB-KW"/>
</dbReference>